<feature type="compositionally biased region" description="Acidic residues" evidence="1">
    <location>
        <begin position="113"/>
        <end position="124"/>
    </location>
</feature>
<comment type="caution">
    <text evidence="2">The sequence shown here is derived from an EMBL/GenBank/DDBJ whole genome shotgun (WGS) entry which is preliminary data.</text>
</comment>
<sequence length="361" mass="40952">MYDLQNLLKYFQGDTITILAGPKKQRFLIHQEALKLTGSSSLRTLVDGRWSESKNQIIDWCHTDADTVSRICTFLYTGDYETPHPTSRVDTSPSAVEDKAEADRLSETRLDPTEDAEAEPEVEPDIEPQVEPQVMLEEINIEVVAPAHSDHTGSDTNLQRTLQRSFDARPLTPIDGILPKEVTIGTGANFDITKYPYEQYYYVDTLLAHAKLYAFAYYHSYLTLTNLALQRLIETLNNVRCEEEHAAREVAALADFVYEHVGTEAIDKDPLHKTTSHFVAMNFTSLARDDLERSLALGGDFTLDVIRKVSRRIRADAELVEAVKQENANLHRKFGDLTVTEEQPVDPWGFRSSGQRRGRRH</sequence>
<protein>
    <recommendedName>
        <fullName evidence="4">BTB domain-containing protein</fullName>
    </recommendedName>
</protein>
<gene>
    <name evidence="2" type="ORF">LTR24_009658</name>
</gene>
<dbReference type="Gene3D" id="3.30.710.10">
    <property type="entry name" value="Potassium Channel Kv1.1, Chain A"/>
    <property type="match status" value="1"/>
</dbReference>
<feature type="compositionally biased region" description="Polar residues" evidence="1">
    <location>
        <begin position="84"/>
        <end position="94"/>
    </location>
</feature>
<name>A0ABR0JWC5_9EURO</name>
<dbReference type="Proteomes" id="UP001345013">
    <property type="component" value="Unassembled WGS sequence"/>
</dbReference>
<feature type="compositionally biased region" description="Basic and acidic residues" evidence="1">
    <location>
        <begin position="96"/>
        <end position="112"/>
    </location>
</feature>
<organism evidence="2 3">
    <name type="scientific">Lithohypha guttulata</name>
    <dbReference type="NCBI Taxonomy" id="1690604"/>
    <lineage>
        <taxon>Eukaryota</taxon>
        <taxon>Fungi</taxon>
        <taxon>Dikarya</taxon>
        <taxon>Ascomycota</taxon>
        <taxon>Pezizomycotina</taxon>
        <taxon>Eurotiomycetes</taxon>
        <taxon>Chaetothyriomycetidae</taxon>
        <taxon>Chaetothyriales</taxon>
        <taxon>Trichomeriaceae</taxon>
        <taxon>Lithohypha</taxon>
    </lineage>
</organism>
<evidence type="ECO:0000313" key="2">
    <source>
        <dbReference type="EMBL" id="KAK5077411.1"/>
    </source>
</evidence>
<dbReference type="PANTHER" id="PTHR47843">
    <property type="entry name" value="BTB DOMAIN-CONTAINING PROTEIN-RELATED"/>
    <property type="match status" value="1"/>
</dbReference>
<feature type="region of interest" description="Disordered" evidence="1">
    <location>
        <begin position="82"/>
        <end position="124"/>
    </location>
</feature>
<evidence type="ECO:0000256" key="1">
    <source>
        <dbReference type="SAM" id="MobiDB-lite"/>
    </source>
</evidence>
<reference evidence="2 3" key="1">
    <citation type="submission" date="2023-08" db="EMBL/GenBank/DDBJ databases">
        <title>Black Yeasts Isolated from many extreme environments.</title>
        <authorList>
            <person name="Coleine C."/>
            <person name="Stajich J.E."/>
            <person name="Selbmann L."/>
        </authorList>
    </citation>
    <scope>NUCLEOTIDE SEQUENCE [LARGE SCALE GENOMIC DNA]</scope>
    <source>
        <strain evidence="2 3">CCFEE 5885</strain>
    </source>
</reference>
<evidence type="ECO:0000313" key="3">
    <source>
        <dbReference type="Proteomes" id="UP001345013"/>
    </source>
</evidence>
<keyword evidence="3" id="KW-1185">Reference proteome</keyword>
<dbReference type="InterPro" id="IPR011333">
    <property type="entry name" value="SKP1/BTB/POZ_sf"/>
</dbReference>
<proteinExistence type="predicted"/>
<dbReference type="EMBL" id="JAVRRG010000225">
    <property type="protein sequence ID" value="KAK5077411.1"/>
    <property type="molecule type" value="Genomic_DNA"/>
</dbReference>
<accession>A0ABR0JWC5</accession>
<evidence type="ECO:0008006" key="4">
    <source>
        <dbReference type="Google" id="ProtNLM"/>
    </source>
</evidence>